<keyword evidence="12" id="KW-0503">Monooxygenase</keyword>
<keyword evidence="7 14" id="KW-0479">Metal-binding</keyword>
<comment type="similarity">
    <text evidence="5">Belongs to the cytochrome P450 family.</text>
</comment>
<keyword evidence="16" id="KW-0732">Signal</keyword>
<dbReference type="GO" id="GO:0016705">
    <property type="term" value="F:oxidoreductase activity, acting on paired donors, with incorporation or reduction of molecular oxygen"/>
    <property type="evidence" value="ECO:0007669"/>
    <property type="project" value="InterPro"/>
</dbReference>
<evidence type="ECO:0000256" key="12">
    <source>
        <dbReference type="ARBA" id="ARBA00023033"/>
    </source>
</evidence>
<evidence type="ECO:0000256" key="1">
    <source>
        <dbReference type="ARBA" id="ARBA00001971"/>
    </source>
</evidence>
<evidence type="ECO:0000256" key="13">
    <source>
        <dbReference type="ARBA" id="ARBA00023136"/>
    </source>
</evidence>
<proteinExistence type="inferred from homology"/>
<evidence type="ECO:0000256" key="8">
    <source>
        <dbReference type="ARBA" id="ARBA00022824"/>
    </source>
</evidence>
<evidence type="ECO:0000256" key="2">
    <source>
        <dbReference type="ARBA" id="ARBA00003690"/>
    </source>
</evidence>
<keyword evidence="6 14" id="KW-0349">Heme</keyword>
<keyword evidence="8" id="KW-0256">Endoplasmic reticulum</keyword>
<sequence length="1579" mass="181570">MLLAVLAFILGSLIAVLLVRDYQSRHTDDYRAALNYPGGALVPVFGNLFELLFKNPVQAFTYARENASRYKASYRQWIDGKVILNVIRVKEAEKILSSTQHTRKSLLYKFLHPLMGDGLLCSKGAKWQQRRRILTPAFHFNILPKFLTIFQEESEKLVQQLDRLADGTQAIVLQSIVTSFALHTICETAMGVKLDAYREADEYKQKVYEVGEMLVHRTMSPWLYNDRVYRLLGYDGPLARSLKPIHHFTRSIIRQRRETFQQAAQLTESNSEENLYFGGKQRYAMLDTLLAAEARAQIDEEGIREEVDTFMFEGHDTTAAAIMFTIVLLAIEQEVQDRCYKELQEVAELSSESVKLSLQDYQNLPYLDRVIKESLRLYPPVAFISRATTGELAVDGTTFPHNTMSHIHIYDLHRDPIQFPDPERFDPDRFLPEVAEKRNPYAYVPFSAGPRNCIGQKFAQLEVKTVLVAILQRFRIKPVTRREEIVFMADLVLRAQTPLKQSAPFTGCGGWKSKVFALLHSVTNMTSEWNVPVHSPLILATLAVLLLLLLWMFWDLLIDKRGPTYAALRQFPGPPVWPLIGTLYHSRGLDAAKTFVAFRYWTALYGGSYKLWLNSYLFILNITRCQEAEPFFNGPRNADKSMLYRFLHPFIGIGLLNSAGTKWLQRRRILTPTFHFNILNGFHRTFCEESEKLAAKIDSQRDGGREAVEIELQSAMSQLTLNTICETSMGVKLDTLDGAREYREGIYKVGDMLLNRAVRPWLYVDWTWHLLGYMHKLHRLLKPLHLFTTRIIAQRRELFAQGKLKDLSAAEDITPQDDHSIYSNASGGKKRYAMLDTLLTAEMQGLIDPDGIREEVETFMFEGHDTTGSALVFIFLTLSWEPEIQERLYQELYQFHSQNEHTDGHLSPNDLNSMKFFDRVIKECLRLWPPVAFISRSVTEEINLPDGRSIPKGCIANLHIFDLHRDPVQFPDPERFDPDRFLPERVAERNPYAYVPFSAGQRNCIGQKYALLEVKTAVAYLVLRYRILPVTKRAEIRFIADLVLRSATPLKPKSRRSSSVQLQIPIEMDIITVVLLLVVFLLVLFELRVQLSAPYRAGKKFPGPQALPLLGNAHNLLFNDQRRTFQLPRGWAAKYGDTYRLLVRGLLNLNAIQAKDVEPLLSSPKLIDKSIVYTLLHQFLGIGLLNSTGSKWQHRRRILTPAFHFNILPSFLLTFQEECRSLVAHLGQYADKGTPVALQPFATKFTLNTICETAMGIKLDSMTMANEYRSKIEGVGTMLLQRLMNPWLFEDFNYKLSGLQAKFEKLLQPVHAFTRSIIQQRRELFHKNVTNIGDFSEENIYTNLKQRYAMLDTLLAAEAKEQIDEDGIREEVDTFMFEGHDTTSAAIIFTLLLLAHSPEAQQRLYEELQEIALSRSDATDGADFTQRDYNELKYMDMVLKESLRLYPPVPFISRNISEDTMFGDRLVPKDTLFNVHIFDLHRDPAVFPDPERFDPDRFLPENVAERSPYAYVPFSAGPRNCIGQRFAILELKTVLAGILLHFRILPVTKREEVVFVADLILRTKDPIMVKFERRHKDNK</sequence>
<evidence type="ECO:0000313" key="17">
    <source>
        <dbReference type="EnsemblMetazoa" id="ACHR003053-PA"/>
    </source>
</evidence>
<evidence type="ECO:0000256" key="6">
    <source>
        <dbReference type="ARBA" id="ARBA00022617"/>
    </source>
</evidence>
<dbReference type="STRING" id="43041.A0A182JX22"/>
<reference evidence="17" key="2">
    <citation type="submission" date="2020-05" db="UniProtKB">
        <authorList>
            <consortium name="EnsemblMetazoa"/>
        </authorList>
    </citation>
    <scope>IDENTIFICATION</scope>
    <source>
        <strain evidence="17">ACHKN1017</strain>
    </source>
</reference>
<dbReference type="GO" id="GO:0020037">
    <property type="term" value="F:heme binding"/>
    <property type="evidence" value="ECO:0007669"/>
    <property type="project" value="InterPro"/>
</dbReference>
<feature type="transmembrane region" description="Helical" evidence="15">
    <location>
        <begin position="533"/>
        <end position="554"/>
    </location>
</feature>
<evidence type="ECO:0000256" key="5">
    <source>
        <dbReference type="ARBA" id="ARBA00010617"/>
    </source>
</evidence>
<evidence type="ECO:0000256" key="11">
    <source>
        <dbReference type="ARBA" id="ARBA00023004"/>
    </source>
</evidence>
<evidence type="ECO:0000256" key="10">
    <source>
        <dbReference type="ARBA" id="ARBA00023002"/>
    </source>
</evidence>
<protein>
    <submittedName>
        <fullName evidence="17">Uncharacterized protein</fullName>
    </submittedName>
</protein>
<evidence type="ECO:0000256" key="14">
    <source>
        <dbReference type="PIRSR" id="PIRSR602403-1"/>
    </source>
</evidence>
<evidence type="ECO:0000256" key="4">
    <source>
        <dbReference type="ARBA" id="ARBA00004406"/>
    </source>
</evidence>
<reference evidence="18" key="1">
    <citation type="submission" date="2013-03" db="EMBL/GenBank/DDBJ databases">
        <title>The Genome Sequence of Anopheles christyi ACHKN1017.</title>
        <authorList>
            <consortium name="The Broad Institute Genomics Platform"/>
            <person name="Neafsey D.E."/>
            <person name="Besansky N."/>
            <person name="Walker B."/>
            <person name="Young S.K."/>
            <person name="Zeng Q."/>
            <person name="Gargeya S."/>
            <person name="Fitzgerald M."/>
            <person name="Haas B."/>
            <person name="Abouelleil A."/>
            <person name="Allen A.W."/>
            <person name="Alvarado L."/>
            <person name="Arachchi H.M."/>
            <person name="Berlin A.M."/>
            <person name="Chapman S.B."/>
            <person name="Gainer-Dewar J."/>
            <person name="Goldberg J."/>
            <person name="Griggs A."/>
            <person name="Gujja S."/>
            <person name="Hansen M."/>
            <person name="Howarth C."/>
            <person name="Imamovic A."/>
            <person name="Ireland A."/>
            <person name="Larimer J."/>
            <person name="McCowan C."/>
            <person name="Murphy C."/>
            <person name="Pearson M."/>
            <person name="Poon T.W."/>
            <person name="Priest M."/>
            <person name="Roberts A."/>
            <person name="Saif S."/>
            <person name="Shea T."/>
            <person name="Sisk P."/>
            <person name="Sykes S."/>
            <person name="Wortman J."/>
            <person name="Nusbaum C."/>
            <person name="Birren B."/>
        </authorList>
    </citation>
    <scope>NUCLEOTIDE SEQUENCE [LARGE SCALE GENOMIC DNA]</scope>
    <source>
        <strain evidence="18">ACHKN1017</strain>
    </source>
</reference>
<dbReference type="PANTHER" id="PTHR24291:SF105">
    <property type="entry name" value="CYTOCHROME P450 4P1-RELATED"/>
    <property type="match status" value="1"/>
</dbReference>
<feature type="signal peptide" evidence="16">
    <location>
        <begin position="1"/>
        <end position="15"/>
    </location>
</feature>
<dbReference type="SUPFAM" id="SSF48264">
    <property type="entry name" value="Cytochrome P450"/>
    <property type="match status" value="3"/>
</dbReference>
<accession>A0A182JX22</accession>
<evidence type="ECO:0000256" key="9">
    <source>
        <dbReference type="ARBA" id="ARBA00022848"/>
    </source>
</evidence>
<evidence type="ECO:0000256" key="16">
    <source>
        <dbReference type="SAM" id="SignalP"/>
    </source>
</evidence>
<comment type="subcellular location">
    <subcellularLocation>
        <location evidence="4">Endoplasmic reticulum membrane</location>
        <topology evidence="4">Peripheral membrane protein</topology>
    </subcellularLocation>
    <subcellularLocation>
        <location evidence="3">Microsome membrane</location>
        <topology evidence="3">Peripheral membrane protein</topology>
    </subcellularLocation>
</comment>
<dbReference type="PRINTS" id="PR00385">
    <property type="entry name" value="P450"/>
</dbReference>
<keyword evidence="15" id="KW-0812">Transmembrane</keyword>
<keyword evidence="10" id="KW-0560">Oxidoreductase</keyword>
<keyword evidence="9" id="KW-0492">Microsome</keyword>
<evidence type="ECO:0000256" key="7">
    <source>
        <dbReference type="ARBA" id="ARBA00022723"/>
    </source>
</evidence>
<dbReference type="EnsemblMetazoa" id="ACHR003053-RA">
    <property type="protein sequence ID" value="ACHR003053-PA"/>
    <property type="gene ID" value="ACHR003053"/>
</dbReference>
<keyword evidence="15" id="KW-1133">Transmembrane helix</keyword>
<dbReference type="VEuPathDB" id="VectorBase:ACHR003053"/>
<dbReference type="CDD" id="cd20628">
    <property type="entry name" value="CYP4"/>
    <property type="match status" value="3"/>
</dbReference>
<keyword evidence="13 15" id="KW-0472">Membrane</keyword>
<dbReference type="Pfam" id="PF00067">
    <property type="entry name" value="p450"/>
    <property type="match status" value="3"/>
</dbReference>
<dbReference type="Proteomes" id="UP000075881">
    <property type="component" value="Unassembled WGS sequence"/>
</dbReference>
<dbReference type="InterPro" id="IPR036396">
    <property type="entry name" value="Cyt_P450_sf"/>
</dbReference>
<keyword evidence="11 14" id="KW-0408">Iron</keyword>
<dbReference type="GO" id="GO:0005506">
    <property type="term" value="F:iron ion binding"/>
    <property type="evidence" value="ECO:0007669"/>
    <property type="project" value="InterPro"/>
</dbReference>
<dbReference type="PANTHER" id="PTHR24291">
    <property type="entry name" value="CYTOCHROME P450 FAMILY 4"/>
    <property type="match status" value="1"/>
</dbReference>
<dbReference type="InterPro" id="IPR017972">
    <property type="entry name" value="Cyt_P450_CS"/>
</dbReference>
<feature type="chain" id="PRO_5012836778" evidence="16">
    <location>
        <begin position="16"/>
        <end position="1579"/>
    </location>
</feature>
<keyword evidence="18" id="KW-1185">Reference proteome</keyword>
<feature type="binding site" description="axial binding residue" evidence="14">
    <location>
        <position position="1521"/>
    </location>
    <ligand>
        <name>heme</name>
        <dbReference type="ChEBI" id="CHEBI:30413"/>
    </ligand>
    <ligandPart>
        <name>Fe</name>
        <dbReference type="ChEBI" id="CHEBI:18248"/>
    </ligandPart>
</feature>
<comment type="function">
    <text evidence="2">May be involved in the metabolism of insect hormones and in the breakdown of synthetic insecticides.</text>
</comment>
<organism evidence="17 18">
    <name type="scientific">Anopheles christyi</name>
    <dbReference type="NCBI Taxonomy" id="43041"/>
    <lineage>
        <taxon>Eukaryota</taxon>
        <taxon>Metazoa</taxon>
        <taxon>Ecdysozoa</taxon>
        <taxon>Arthropoda</taxon>
        <taxon>Hexapoda</taxon>
        <taxon>Insecta</taxon>
        <taxon>Pterygota</taxon>
        <taxon>Neoptera</taxon>
        <taxon>Endopterygota</taxon>
        <taxon>Diptera</taxon>
        <taxon>Nematocera</taxon>
        <taxon>Culicoidea</taxon>
        <taxon>Culicidae</taxon>
        <taxon>Anophelinae</taxon>
        <taxon>Anopheles</taxon>
    </lineage>
</organism>
<dbReference type="PROSITE" id="PS00086">
    <property type="entry name" value="CYTOCHROME_P450"/>
    <property type="match status" value="3"/>
</dbReference>
<evidence type="ECO:0000256" key="15">
    <source>
        <dbReference type="SAM" id="Phobius"/>
    </source>
</evidence>
<dbReference type="InterPro" id="IPR002403">
    <property type="entry name" value="Cyt_P450_E_grp-IV"/>
</dbReference>
<dbReference type="Gene3D" id="1.10.630.10">
    <property type="entry name" value="Cytochrome P450"/>
    <property type="match status" value="3"/>
</dbReference>
<evidence type="ECO:0000313" key="18">
    <source>
        <dbReference type="Proteomes" id="UP000075881"/>
    </source>
</evidence>
<name>A0A182JX22_9DIPT</name>
<evidence type="ECO:0000256" key="3">
    <source>
        <dbReference type="ARBA" id="ARBA00004174"/>
    </source>
</evidence>
<dbReference type="GO" id="GO:0005789">
    <property type="term" value="C:endoplasmic reticulum membrane"/>
    <property type="evidence" value="ECO:0007669"/>
    <property type="project" value="UniProtKB-SubCell"/>
</dbReference>
<dbReference type="InterPro" id="IPR001128">
    <property type="entry name" value="Cyt_P450"/>
</dbReference>
<dbReference type="InterPro" id="IPR050196">
    <property type="entry name" value="Cytochrome_P450_Monoox"/>
</dbReference>
<dbReference type="GO" id="GO:0004497">
    <property type="term" value="F:monooxygenase activity"/>
    <property type="evidence" value="ECO:0007669"/>
    <property type="project" value="UniProtKB-KW"/>
</dbReference>
<dbReference type="FunFam" id="1.10.630.10:FF:000035">
    <property type="entry name" value="CYtochrome P450 family"/>
    <property type="match status" value="3"/>
</dbReference>
<dbReference type="PRINTS" id="PR00465">
    <property type="entry name" value="EP450IV"/>
</dbReference>
<comment type="cofactor">
    <cofactor evidence="1 14">
        <name>heme</name>
        <dbReference type="ChEBI" id="CHEBI:30413"/>
    </cofactor>
</comment>